<dbReference type="GO" id="GO:0016747">
    <property type="term" value="F:acyltransferase activity, transferring groups other than amino-acyl groups"/>
    <property type="evidence" value="ECO:0007669"/>
    <property type="project" value="InterPro"/>
</dbReference>
<organism evidence="2 3">
    <name type="scientific">Oceaniradius stylonematis</name>
    <dbReference type="NCBI Taxonomy" id="2184161"/>
    <lineage>
        <taxon>Bacteria</taxon>
        <taxon>Pseudomonadati</taxon>
        <taxon>Pseudomonadota</taxon>
        <taxon>Alphaproteobacteria</taxon>
        <taxon>Hyphomicrobiales</taxon>
        <taxon>Ahrensiaceae</taxon>
        <taxon>Oceaniradius</taxon>
    </lineage>
</organism>
<dbReference type="AlphaFoldDB" id="A0A3A8AEB6"/>
<dbReference type="InterPro" id="IPR016181">
    <property type="entry name" value="Acyl_CoA_acyltransferase"/>
</dbReference>
<evidence type="ECO:0000313" key="3">
    <source>
        <dbReference type="Proteomes" id="UP000246132"/>
    </source>
</evidence>
<dbReference type="CDD" id="cd04301">
    <property type="entry name" value="NAT_SF"/>
    <property type="match status" value="1"/>
</dbReference>
<dbReference type="SUPFAM" id="SSF55729">
    <property type="entry name" value="Acyl-CoA N-acyltransferases (Nat)"/>
    <property type="match status" value="1"/>
</dbReference>
<sequence>MIINKTVFRPSAPEDHIAVRAIHRRAFSRDAEADLAIALIEGETETIDLVAKLDAMVVGHVVLSKLDGPDGALGLGPLAVDPEWRDFQIGTELVRRALEMARREGWKSAFVLGDPVYYGRFGFKRSLAEPVTCAFQGPYLQALELAPGGLDGYAGPVAYPDAFRAVQ</sequence>
<dbReference type="EMBL" id="QFWV02000004">
    <property type="protein sequence ID" value="RKF07389.1"/>
    <property type="molecule type" value="Genomic_DNA"/>
</dbReference>
<evidence type="ECO:0000313" key="2">
    <source>
        <dbReference type="EMBL" id="RKF07389.1"/>
    </source>
</evidence>
<name>A0A3A8AEB6_9HYPH</name>
<dbReference type="Gene3D" id="3.40.630.30">
    <property type="match status" value="1"/>
</dbReference>
<evidence type="ECO:0000259" key="1">
    <source>
        <dbReference type="PROSITE" id="PS51186"/>
    </source>
</evidence>
<comment type="caution">
    <text evidence="2">The sequence shown here is derived from an EMBL/GenBank/DDBJ whole genome shotgun (WGS) entry which is preliminary data.</text>
</comment>
<protein>
    <submittedName>
        <fullName evidence="2">N-acetyltransferase</fullName>
    </submittedName>
</protein>
<gene>
    <name evidence="2" type="ORF">DEM25_006135</name>
</gene>
<dbReference type="PROSITE" id="PS51186">
    <property type="entry name" value="GNAT"/>
    <property type="match status" value="1"/>
</dbReference>
<keyword evidence="3" id="KW-1185">Reference proteome</keyword>
<dbReference type="InterPro" id="IPR000182">
    <property type="entry name" value="GNAT_dom"/>
</dbReference>
<dbReference type="RefSeq" id="WP_109768918.1">
    <property type="nucleotide sequence ID" value="NZ_CP159474.1"/>
</dbReference>
<proteinExistence type="predicted"/>
<feature type="domain" description="N-acetyltransferase" evidence="1">
    <location>
        <begin position="6"/>
        <end position="146"/>
    </location>
</feature>
<dbReference type="Proteomes" id="UP000246132">
    <property type="component" value="Unassembled WGS sequence"/>
</dbReference>
<reference evidence="2 3" key="1">
    <citation type="journal article" date="2018" name="Int. J. Syst. Bacteriol.">
        <title>Oceaniradius stylonemae gen. nov., sp. nov., isolated from a red alga, Stylonema cornu-cervi.</title>
        <authorList>
            <person name="Jeong S."/>
        </authorList>
    </citation>
    <scope>NUCLEOTIDE SEQUENCE [LARGE SCALE GENOMIC DNA]</scope>
    <source>
        <strain evidence="2 3">StC1</strain>
    </source>
</reference>
<dbReference type="OrthoDB" id="9797178at2"/>
<keyword evidence="2" id="KW-0808">Transferase</keyword>
<dbReference type="Pfam" id="PF00583">
    <property type="entry name" value="Acetyltransf_1"/>
    <property type="match status" value="1"/>
</dbReference>
<accession>A0A3A8AEB6</accession>